<feature type="transmembrane region" description="Helical" evidence="9">
    <location>
        <begin position="761"/>
        <end position="780"/>
    </location>
</feature>
<evidence type="ECO:0000259" key="11">
    <source>
        <dbReference type="Pfam" id="PF12794"/>
    </source>
</evidence>
<keyword evidence="5 9" id="KW-1133">Transmembrane helix</keyword>
<feature type="transmembrane region" description="Helical" evidence="9">
    <location>
        <begin position="930"/>
        <end position="949"/>
    </location>
</feature>
<dbReference type="InterPro" id="IPR023408">
    <property type="entry name" value="MscS_beta-dom_sf"/>
</dbReference>
<proteinExistence type="inferred from homology"/>
<dbReference type="InterPro" id="IPR052702">
    <property type="entry name" value="MscS-like_channel"/>
</dbReference>
<keyword evidence="4 9" id="KW-0812">Transmembrane</keyword>
<feature type="domain" description="Mechanosensitive ion channel inner membrane" evidence="11">
    <location>
        <begin position="530"/>
        <end position="873"/>
    </location>
</feature>
<evidence type="ECO:0000259" key="13">
    <source>
        <dbReference type="Pfam" id="PF21082"/>
    </source>
</evidence>
<evidence type="ECO:0000313" key="14">
    <source>
        <dbReference type="EMBL" id="MBK1645401.1"/>
    </source>
</evidence>
<reference evidence="14 15" key="1">
    <citation type="journal article" date="2020" name="Microorganisms">
        <title>Osmotic Adaptation and Compatible Solute Biosynthesis of Phototrophic Bacteria as Revealed from Genome Analyses.</title>
        <authorList>
            <person name="Imhoff J.F."/>
            <person name="Rahn T."/>
            <person name="Kunzel S."/>
            <person name="Keller A."/>
            <person name="Neulinger S.C."/>
        </authorList>
    </citation>
    <scope>NUCLEOTIDE SEQUENCE [LARGE SCALE GENOMIC DNA]</scope>
    <source>
        <strain evidence="14 15">DSM 21303</strain>
    </source>
</reference>
<feature type="region of interest" description="Disordered" evidence="8">
    <location>
        <begin position="797"/>
        <end position="821"/>
    </location>
</feature>
<feature type="transmembrane region" description="Helical" evidence="9">
    <location>
        <begin position="570"/>
        <end position="596"/>
    </location>
</feature>
<dbReference type="Pfam" id="PF12795">
    <property type="entry name" value="MscS_porin"/>
    <property type="match status" value="1"/>
</dbReference>
<evidence type="ECO:0000256" key="6">
    <source>
        <dbReference type="ARBA" id="ARBA00023136"/>
    </source>
</evidence>
<evidence type="ECO:0000256" key="4">
    <source>
        <dbReference type="ARBA" id="ARBA00022692"/>
    </source>
</evidence>
<dbReference type="PANTHER" id="PTHR30347">
    <property type="entry name" value="POTASSIUM CHANNEL RELATED"/>
    <property type="match status" value="1"/>
</dbReference>
<accession>A0A9X0WIX6</accession>
<evidence type="ECO:0000256" key="7">
    <source>
        <dbReference type="SAM" id="Coils"/>
    </source>
</evidence>
<evidence type="ECO:0000256" key="2">
    <source>
        <dbReference type="ARBA" id="ARBA00008017"/>
    </source>
</evidence>
<keyword evidence="3" id="KW-1003">Cell membrane</keyword>
<dbReference type="GO" id="GO:0008381">
    <property type="term" value="F:mechanosensitive monoatomic ion channel activity"/>
    <property type="evidence" value="ECO:0007669"/>
    <property type="project" value="UniProtKB-ARBA"/>
</dbReference>
<dbReference type="AlphaFoldDB" id="A0A9X0WIX6"/>
<feature type="transmembrane region" description="Helical" evidence="9">
    <location>
        <begin position="840"/>
        <end position="857"/>
    </location>
</feature>
<dbReference type="GO" id="GO:0005886">
    <property type="term" value="C:plasma membrane"/>
    <property type="evidence" value="ECO:0007669"/>
    <property type="project" value="UniProtKB-SubCell"/>
</dbReference>
<feature type="domain" description="Mechanosensitive ion channel MscS" evidence="10">
    <location>
        <begin position="977"/>
        <end position="1042"/>
    </location>
</feature>
<evidence type="ECO:0000259" key="10">
    <source>
        <dbReference type="Pfam" id="PF00924"/>
    </source>
</evidence>
<dbReference type="Gene3D" id="3.30.70.100">
    <property type="match status" value="1"/>
</dbReference>
<dbReference type="InterPro" id="IPR025692">
    <property type="entry name" value="MscS_IM_dom1"/>
</dbReference>
<keyword evidence="7" id="KW-0175">Coiled coil</keyword>
<dbReference type="SUPFAM" id="SSF82689">
    <property type="entry name" value="Mechanosensitive channel protein MscS (YggB), C-terminal domain"/>
    <property type="match status" value="1"/>
</dbReference>
<evidence type="ECO:0000256" key="5">
    <source>
        <dbReference type="ARBA" id="ARBA00022989"/>
    </source>
</evidence>
<comment type="similarity">
    <text evidence="2">Belongs to the MscS (TC 1.A.23) family.</text>
</comment>
<protein>
    <recommendedName>
        <fullName evidence="16">Mechanosensitive ion channel</fullName>
    </recommendedName>
</protein>
<evidence type="ECO:0008006" key="16">
    <source>
        <dbReference type="Google" id="ProtNLM"/>
    </source>
</evidence>
<evidence type="ECO:0000259" key="12">
    <source>
        <dbReference type="Pfam" id="PF12795"/>
    </source>
</evidence>
<feature type="transmembrane region" description="Helical" evidence="9">
    <location>
        <begin position="656"/>
        <end position="675"/>
    </location>
</feature>
<dbReference type="SUPFAM" id="SSF82861">
    <property type="entry name" value="Mechanosensitive channel protein MscS (YggB), transmembrane region"/>
    <property type="match status" value="1"/>
</dbReference>
<feature type="domain" description="Mechanosensitive ion channel MscS C-terminal" evidence="13">
    <location>
        <begin position="1054"/>
        <end position="1133"/>
    </location>
</feature>
<evidence type="ECO:0000256" key="1">
    <source>
        <dbReference type="ARBA" id="ARBA00004651"/>
    </source>
</evidence>
<dbReference type="Proteomes" id="UP001138802">
    <property type="component" value="Unassembled WGS sequence"/>
</dbReference>
<keyword evidence="6 9" id="KW-0472">Membrane</keyword>
<feature type="coiled-coil region" evidence="7">
    <location>
        <begin position="174"/>
        <end position="334"/>
    </location>
</feature>
<comment type="caution">
    <text evidence="14">The sequence shown here is derived from an EMBL/GenBank/DDBJ whole genome shotgun (WGS) entry which is preliminary data.</text>
</comment>
<feature type="transmembrane region" description="Helical" evidence="9">
    <location>
        <begin position="727"/>
        <end position="749"/>
    </location>
</feature>
<feature type="transmembrane region" description="Helical" evidence="9">
    <location>
        <begin position="893"/>
        <end position="918"/>
    </location>
</feature>
<evidence type="ECO:0000313" key="15">
    <source>
        <dbReference type="Proteomes" id="UP001138802"/>
    </source>
</evidence>
<keyword evidence="15" id="KW-1185">Reference proteome</keyword>
<dbReference type="EMBL" id="NRSD01000012">
    <property type="protein sequence ID" value="MBK1645401.1"/>
    <property type="molecule type" value="Genomic_DNA"/>
</dbReference>
<evidence type="ECO:0000256" key="9">
    <source>
        <dbReference type="SAM" id="Phobius"/>
    </source>
</evidence>
<comment type="subcellular location">
    <subcellularLocation>
        <location evidence="1">Cell membrane</location>
        <topology evidence="1">Multi-pass membrane protein</topology>
    </subcellularLocation>
</comment>
<dbReference type="InterPro" id="IPR011066">
    <property type="entry name" value="MscS_channel_C_sf"/>
</dbReference>
<feature type="transmembrane region" description="Helical" evidence="9">
    <location>
        <begin position="961"/>
        <end position="989"/>
    </location>
</feature>
<dbReference type="InterPro" id="IPR024393">
    <property type="entry name" value="MscS_porin"/>
</dbReference>
<dbReference type="SUPFAM" id="SSF50182">
    <property type="entry name" value="Sm-like ribonucleoproteins"/>
    <property type="match status" value="1"/>
</dbReference>
<dbReference type="Gene3D" id="1.10.287.1260">
    <property type="match status" value="1"/>
</dbReference>
<organism evidence="14 15">
    <name type="scientific">Thiocapsa imhoffii</name>
    <dbReference type="NCBI Taxonomy" id="382777"/>
    <lineage>
        <taxon>Bacteria</taxon>
        <taxon>Pseudomonadati</taxon>
        <taxon>Pseudomonadota</taxon>
        <taxon>Gammaproteobacteria</taxon>
        <taxon>Chromatiales</taxon>
        <taxon>Chromatiaceae</taxon>
        <taxon>Thiocapsa</taxon>
    </lineage>
</organism>
<sequence length="1169" mass="128543">MLEVLPMMAVPSPRATWTLRTDTVVRAIPSLLGLAIGLSLALWLLVSSADFETPPEASLSREDVLDAIAALEIATDLSNEQRERLVEQYDGVLADLAASASAWAEWTDLRASLSEVPGQIAAIRARLSTLDTAQPPVIEWPEVLDLSTILPLLDQEQAAVAAQEERVRTLAQGLDEESNARPQQRRELAELQQRIRDLDDELSGLRAAATTGPEAQARLWRLTSQRALLSARVQVLEQRLAGAELRRELAMVQQEEAEFTLDQAVLRLTSLQGEAERLRRLEAERVLLAAEAATVAVADAHPLIRSLAVDNTALAEVINAINEQTTELEGARVETLERLAVLEQDFDTSRQRILAAGLTRALGRVLLDQREQLPNLRLLRQEAAERANATADSTLAMLGWREELLGLESAVAARALEDELGSLTPAEATILETQWSAQRDARMQLLEHAIAAEERQLRALVELDLAAERLQALTAEYQVFLAEHLLWIRSHVPITQQSFSAFPEVIGEVLRPANWLAVIQVLRTGLAGAWTWWSGLLVTVLLLSFDRTLRRRIRGTAIPLRTLRTDRFGYTLLAIALTLLLAAPIPLLLAILGLLLTSAATSAPFPYAVGDALLRVAPGLFYLLTFRLVCMNGGLAEEHFQWRRNTLIKTRRALNLAIWILVPLGFLAFLVNPLGEVQAATVGRLALTAVTLMSAILLALHLHPRHGLVRDALASAPDSLASRLRHLWYPLAIAVPLGLMVLTLAGFQYTAGTLFNLWFEQFWLLLGLVLLHQSILRWLLVTRRRLALRQAITSRLRRDTQQRPASDPGGQDPAPETTTPPHVVDAPLDLVALDGQTRQLLNALLTLGAAVAVWILWSDMLPALNVLERVTLWSTSASVDGVTVTRPITLADLASIVVIIAVAVIAVRHLPALLEILLLQNTRISSGGRYTIIALTGYLTIAVAMLLVFGQLGLTWQQVQWLVAALGVGIGFGLQEIVANFISGLIILFERPVRVGDTVTIGEQSGVVTRIEMRATTIRTWDHRELLVPNKQLITGEVVNWTLSDQTNRGEILVSIDYGNDTEQALRILHEVVHDDPRVMTDPAPVITVAEFGERGLDLMVRFFLPGLSNRMLIRGELITAIDSRLRAAGIAIGRPQRDIWMREEGGGHATRSNSPEPGTLGQGMPMPT</sequence>
<dbReference type="Pfam" id="PF12794">
    <property type="entry name" value="MscS_TM"/>
    <property type="match status" value="1"/>
</dbReference>
<dbReference type="PANTHER" id="PTHR30347:SF1">
    <property type="entry name" value="MECHANOSENSITIVE CHANNEL MSCK"/>
    <property type="match status" value="1"/>
</dbReference>
<dbReference type="InterPro" id="IPR011014">
    <property type="entry name" value="MscS_channel_TM-2"/>
</dbReference>
<feature type="transmembrane region" description="Helical" evidence="9">
    <location>
        <begin position="530"/>
        <end position="549"/>
    </location>
</feature>
<evidence type="ECO:0000256" key="8">
    <source>
        <dbReference type="SAM" id="MobiDB-lite"/>
    </source>
</evidence>
<feature type="region of interest" description="Disordered" evidence="8">
    <location>
        <begin position="1146"/>
        <end position="1169"/>
    </location>
</feature>
<dbReference type="InterPro" id="IPR049278">
    <property type="entry name" value="MS_channel_C"/>
</dbReference>
<gene>
    <name evidence="14" type="ORF">CKO25_12250</name>
</gene>
<dbReference type="Pfam" id="PF21082">
    <property type="entry name" value="MS_channel_3rd"/>
    <property type="match status" value="1"/>
</dbReference>
<feature type="transmembrane region" description="Helical" evidence="9">
    <location>
        <begin position="681"/>
        <end position="700"/>
    </location>
</feature>
<dbReference type="InterPro" id="IPR010920">
    <property type="entry name" value="LSM_dom_sf"/>
</dbReference>
<name>A0A9X0WIX6_9GAMM</name>
<feature type="transmembrane region" description="Helical" evidence="9">
    <location>
        <begin position="616"/>
        <end position="635"/>
    </location>
</feature>
<dbReference type="InterPro" id="IPR006685">
    <property type="entry name" value="MscS_channel_2nd"/>
</dbReference>
<evidence type="ECO:0000256" key="3">
    <source>
        <dbReference type="ARBA" id="ARBA00022475"/>
    </source>
</evidence>
<dbReference type="Gene3D" id="2.30.30.60">
    <property type="match status" value="1"/>
</dbReference>
<dbReference type="Pfam" id="PF00924">
    <property type="entry name" value="MS_channel_2nd"/>
    <property type="match status" value="1"/>
</dbReference>
<feature type="domain" description="Mechanosensitive ion channel MscS porin" evidence="12">
    <location>
        <begin position="68"/>
        <end position="305"/>
    </location>
</feature>